<accession>A0A512C2Z4</accession>
<evidence type="ECO:0000256" key="2">
    <source>
        <dbReference type="SAM" id="Phobius"/>
    </source>
</evidence>
<keyword evidence="2" id="KW-0812">Transmembrane</keyword>
<comment type="caution">
    <text evidence="3">The sequence shown here is derived from an EMBL/GenBank/DDBJ whole genome shotgun (WGS) entry which is preliminary data.</text>
</comment>
<keyword evidence="4" id="KW-1185">Reference proteome</keyword>
<reference evidence="3 4" key="1">
    <citation type="submission" date="2019-07" db="EMBL/GenBank/DDBJ databases">
        <title>Whole genome shotgun sequence of Microvirga aerophila NBRC 106136.</title>
        <authorList>
            <person name="Hosoyama A."/>
            <person name="Uohara A."/>
            <person name="Ohji S."/>
            <person name="Ichikawa N."/>
        </authorList>
    </citation>
    <scope>NUCLEOTIDE SEQUENCE [LARGE SCALE GENOMIC DNA]</scope>
    <source>
        <strain evidence="3 4">NBRC 106136</strain>
    </source>
</reference>
<dbReference type="Proteomes" id="UP000321085">
    <property type="component" value="Unassembled WGS sequence"/>
</dbReference>
<organism evidence="3 4">
    <name type="scientific">Microvirga aerophila</name>
    <dbReference type="NCBI Taxonomy" id="670291"/>
    <lineage>
        <taxon>Bacteria</taxon>
        <taxon>Pseudomonadati</taxon>
        <taxon>Pseudomonadota</taxon>
        <taxon>Alphaproteobacteria</taxon>
        <taxon>Hyphomicrobiales</taxon>
        <taxon>Methylobacteriaceae</taxon>
        <taxon>Microvirga</taxon>
    </lineage>
</organism>
<feature type="transmembrane region" description="Helical" evidence="2">
    <location>
        <begin position="12"/>
        <end position="34"/>
    </location>
</feature>
<evidence type="ECO:0000256" key="1">
    <source>
        <dbReference type="SAM" id="MobiDB-lite"/>
    </source>
</evidence>
<feature type="region of interest" description="Disordered" evidence="1">
    <location>
        <begin position="44"/>
        <end position="70"/>
    </location>
</feature>
<name>A0A512C2Z4_9HYPH</name>
<evidence type="ECO:0000313" key="3">
    <source>
        <dbReference type="EMBL" id="GEO18588.1"/>
    </source>
</evidence>
<evidence type="ECO:0000313" key="4">
    <source>
        <dbReference type="Proteomes" id="UP000321085"/>
    </source>
</evidence>
<gene>
    <name evidence="3" type="ORF">MAE02_62840</name>
</gene>
<dbReference type="AlphaFoldDB" id="A0A512C2Z4"/>
<sequence length="70" mass="8662">MHEDDEERFPRITLWQFLVGSLKTIVWFEMWPIYRWDDLQSHSDEKTEKREADEKNHQQPTRRVDDLKSS</sequence>
<protein>
    <submittedName>
        <fullName evidence="3">Uncharacterized protein</fullName>
    </submittedName>
</protein>
<keyword evidence="2" id="KW-1133">Transmembrane helix</keyword>
<proteinExistence type="predicted"/>
<dbReference type="EMBL" id="BJYU01000212">
    <property type="protein sequence ID" value="GEO18588.1"/>
    <property type="molecule type" value="Genomic_DNA"/>
</dbReference>
<keyword evidence="2" id="KW-0472">Membrane</keyword>